<dbReference type="InterPro" id="IPR018060">
    <property type="entry name" value="HTH_AraC"/>
</dbReference>
<dbReference type="SUPFAM" id="SSF52172">
    <property type="entry name" value="CheY-like"/>
    <property type="match status" value="1"/>
</dbReference>
<organism evidence="9 10">
    <name type="scientific">Harryflintia acetispora</name>
    <dbReference type="NCBI Taxonomy" id="1849041"/>
    <lineage>
        <taxon>Bacteria</taxon>
        <taxon>Bacillati</taxon>
        <taxon>Bacillota</taxon>
        <taxon>Clostridia</taxon>
        <taxon>Eubacteriales</taxon>
        <taxon>Oscillospiraceae</taxon>
        <taxon>Harryflintia</taxon>
    </lineage>
</organism>
<evidence type="ECO:0000313" key="9">
    <source>
        <dbReference type="EMBL" id="TCL45033.1"/>
    </source>
</evidence>
<dbReference type="PANTHER" id="PTHR43280">
    <property type="entry name" value="ARAC-FAMILY TRANSCRIPTIONAL REGULATOR"/>
    <property type="match status" value="1"/>
</dbReference>
<name>A0A9X8ULH6_9FIRM</name>
<dbReference type="InterPro" id="IPR011006">
    <property type="entry name" value="CheY-like_superfamily"/>
</dbReference>
<protein>
    <recommendedName>
        <fullName evidence="1">Stage 0 sporulation protein A homolog</fullName>
    </recommendedName>
</protein>
<feature type="domain" description="Response regulatory" evidence="8">
    <location>
        <begin position="2"/>
        <end position="119"/>
    </location>
</feature>
<dbReference type="InterPro" id="IPR001789">
    <property type="entry name" value="Sig_transdc_resp-reg_receiver"/>
</dbReference>
<evidence type="ECO:0000259" key="8">
    <source>
        <dbReference type="PROSITE" id="PS50110"/>
    </source>
</evidence>
<dbReference type="InterPro" id="IPR009057">
    <property type="entry name" value="Homeodomain-like_sf"/>
</dbReference>
<feature type="modified residue" description="4-aspartylphosphate" evidence="6">
    <location>
        <position position="54"/>
    </location>
</feature>
<dbReference type="PROSITE" id="PS01124">
    <property type="entry name" value="HTH_ARAC_FAMILY_2"/>
    <property type="match status" value="1"/>
</dbReference>
<keyword evidence="10" id="KW-1185">Reference proteome</keyword>
<sequence>MNILLVDDDRYVLEGIKEGIDWSALPIEGIYTAQNAQQAKRILLSTPVQILVSDIEMPRESGLDLLEWVNGQGMKLQNIFLTSYAQFGYAQRAVSLGSFEYFLKPIEYDKLQQIIGKAAEKVRQEERAGEYCAYGEYWVDNRDNIRDYFWRGLCELPERGSREVILRRVQEYKLPYDGQEQFLALYFRLWGLLSWEDGRWEYAFQNIAKELFAPFSVETVQAMGEGGFLVVLSDFRGRREALLAAGRKLIASYRQHFSCEVCGYLCEPFLLVQFPAALGRLARADRDNLTVRGKMLLLSECRPPAGEYLPPDQERLGLLFERHDAQELHRAVEEHLAEMERRGAVSRENFKKLRFDMLQLLFSKLYSRQIEARRLFSSEQNDLLYARSLRSVAGMQEYLEYLIDTSLAYGDLAGNAKSVAGKMCDYIEENLGHNITRHSLSEALFFSPDYLARLFKREMGVSIASYLLERRMERARVLLSTTRKSIHLIAQELGYESSSYFCKLFKKRFGVTPNEFRSHEA</sequence>
<dbReference type="SUPFAM" id="SSF46689">
    <property type="entry name" value="Homeodomain-like"/>
    <property type="match status" value="2"/>
</dbReference>
<comment type="function">
    <text evidence="5">May play the central regulatory role in sporulation. It may be an element of the effector pathway responsible for the activation of sporulation genes in response to nutritional stress. Spo0A may act in concert with spo0H (a sigma factor) to control the expression of some genes that are critical to the sporulation process.</text>
</comment>
<dbReference type="PROSITE" id="PS50110">
    <property type="entry name" value="RESPONSE_REGULATORY"/>
    <property type="match status" value="1"/>
</dbReference>
<dbReference type="Gene3D" id="1.10.10.60">
    <property type="entry name" value="Homeodomain-like"/>
    <property type="match status" value="2"/>
</dbReference>
<dbReference type="RefSeq" id="WP_132083327.1">
    <property type="nucleotide sequence ID" value="NZ_SLUK01000001.1"/>
</dbReference>
<dbReference type="Pfam" id="PF12833">
    <property type="entry name" value="HTH_18"/>
    <property type="match status" value="1"/>
</dbReference>
<keyword evidence="2" id="KW-0805">Transcription regulation</keyword>
<dbReference type="GO" id="GO:0000160">
    <property type="term" value="P:phosphorelay signal transduction system"/>
    <property type="evidence" value="ECO:0007669"/>
    <property type="project" value="InterPro"/>
</dbReference>
<dbReference type="PANTHER" id="PTHR43280:SF10">
    <property type="entry name" value="REGULATORY PROTEIN POCR"/>
    <property type="match status" value="1"/>
</dbReference>
<proteinExistence type="predicted"/>
<dbReference type="PRINTS" id="PR00032">
    <property type="entry name" value="HTHARAC"/>
</dbReference>
<dbReference type="SMART" id="SM00448">
    <property type="entry name" value="REC"/>
    <property type="match status" value="1"/>
</dbReference>
<dbReference type="Gene3D" id="3.40.50.2300">
    <property type="match status" value="1"/>
</dbReference>
<keyword evidence="4" id="KW-0804">Transcription</keyword>
<evidence type="ECO:0000256" key="1">
    <source>
        <dbReference type="ARBA" id="ARBA00018672"/>
    </source>
</evidence>
<evidence type="ECO:0000259" key="7">
    <source>
        <dbReference type="PROSITE" id="PS01124"/>
    </source>
</evidence>
<accession>A0A9X8ULH6</accession>
<dbReference type="EMBL" id="SLUK01000001">
    <property type="protein sequence ID" value="TCL45033.1"/>
    <property type="molecule type" value="Genomic_DNA"/>
</dbReference>
<evidence type="ECO:0000256" key="4">
    <source>
        <dbReference type="ARBA" id="ARBA00023163"/>
    </source>
</evidence>
<dbReference type="Proteomes" id="UP000294682">
    <property type="component" value="Unassembled WGS sequence"/>
</dbReference>
<dbReference type="GO" id="GO:0043565">
    <property type="term" value="F:sequence-specific DNA binding"/>
    <property type="evidence" value="ECO:0007669"/>
    <property type="project" value="InterPro"/>
</dbReference>
<dbReference type="GO" id="GO:0003700">
    <property type="term" value="F:DNA-binding transcription factor activity"/>
    <property type="evidence" value="ECO:0007669"/>
    <property type="project" value="InterPro"/>
</dbReference>
<dbReference type="AlphaFoldDB" id="A0A9X8ULH6"/>
<keyword evidence="6" id="KW-0597">Phosphoprotein</keyword>
<evidence type="ECO:0000256" key="5">
    <source>
        <dbReference type="ARBA" id="ARBA00024867"/>
    </source>
</evidence>
<dbReference type="SMART" id="SM00342">
    <property type="entry name" value="HTH_ARAC"/>
    <property type="match status" value="1"/>
</dbReference>
<evidence type="ECO:0000313" key="10">
    <source>
        <dbReference type="Proteomes" id="UP000294682"/>
    </source>
</evidence>
<gene>
    <name evidence="9" type="ORF">EDD78_10110</name>
</gene>
<reference evidence="9 10" key="1">
    <citation type="submission" date="2019-03" db="EMBL/GenBank/DDBJ databases">
        <title>Genomic Encyclopedia of Type Strains, Phase IV (KMG-IV): sequencing the most valuable type-strain genomes for metagenomic binning, comparative biology and taxonomic classification.</title>
        <authorList>
            <person name="Goeker M."/>
        </authorList>
    </citation>
    <scope>NUCLEOTIDE SEQUENCE [LARGE SCALE GENOMIC DNA]</scope>
    <source>
        <strain evidence="9 10">DSM 100433</strain>
    </source>
</reference>
<comment type="caution">
    <text evidence="9">The sequence shown here is derived from an EMBL/GenBank/DDBJ whole genome shotgun (WGS) entry which is preliminary data.</text>
</comment>
<dbReference type="InterPro" id="IPR020449">
    <property type="entry name" value="Tscrpt_reg_AraC-type_HTH"/>
</dbReference>
<dbReference type="Pfam" id="PF00072">
    <property type="entry name" value="Response_reg"/>
    <property type="match status" value="1"/>
</dbReference>
<keyword evidence="3" id="KW-0238">DNA-binding</keyword>
<evidence type="ECO:0000256" key="2">
    <source>
        <dbReference type="ARBA" id="ARBA00023015"/>
    </source>
</evidence>
<feature type="domain" description="HTH araC/xylS-type" evidence="7">
    <location>
        <begin position="421"/>
        <end position="519"/>
    </location>
</feature>
<evidence type="ECO:0000256" key="3">
    <source>
        <dbReference type="ARBA" id="ARBA00023125"/>
    </source>
</evidence>
<dbReference type="CDD" id="cd17536">
    <property type="entry name" value="REC_YesN-like"/>
    <property type="match status" value="1"/>
</dbReference>
<evidence type="ECO:0000256" key="6">
    <source>
        <dbReference type="PROSITE-ProRule" id="PRU00169"/>
    </source>
</evidence>